<dbReference type="Gene3D" id="3.30.300.210">
    <property type="entry name" value="Nutrient germinant receptor protein C, domain 3"/>
    <property type="match status" value="1"/>
</dbReference>
<dbReference type="PROSITE" id="PS51257">
    <property type="entry name" value="PROKAR_LIPOPROTEIN"/>
    <property type="match status" value="1"/>
</dbReference>
<comment type="similarity">
    <text evidence="2">Belongs to the GerABKC lipoprotein family.</text>
</comment>
<evidence type="ECO:0000256" key="6">
    <source>
        <dbReference type="ARBA" id="ARBA00023139"/>
    </source>
</evidence>
<dbReference type="GO" id="GO:0009847">
    <property type="term" value="P:spore germination"/>
    <property type="evidence" value="ECO:0007669"/>
    <property type="project" value="InterPro"/>
</dbReference>
<comment type="subcellular location">
    <subcellularLocation>
        <location evidence="1">Membrane</location>
        <topology evidence="1">Lipid-anchor</topology>
    </subcellularLocation>
</comment>
<dbReference type="Pfam" id="PF05504">
    <property type="entry name" value="Spore_GerAC"/>
    <property type="match status" value="1"/>
</dbReference>
<keyword evidence="11" id="KW-1185">Reference proteome</keyword>
<keyword evidence="6" id="KW-0564">Palmitate</keyword>
<evidence type="ECO:0000259" key="8">
    <source>
        <dbReference type="Pfam" id="PF05504"/>
    </source>
</evidence>
<keyword evidence="7" id="KW-0449">Lipoprotein</keyword>
<dbReference type="GO" id="GO:0016020">
    <property type="term" value="C:membrane"/>
    <property type="evidence" value="ECO:0007669"/>
    <property type="project" value="UniProtKB-SubCell"/>
</dbReference>
<evidence type="ECO:0000259" key="9">
    <source>
        <dbReference type="Pfam" id="PF25198"/>
    </source>
</evidence>
<organism evidence="10 11">
    <name type="scientific">Peribacillus asahii</name>
    <dbReference type="NCBI Taxonomy" id="228899"/>
    <lineage>
        <taxon>Bacteria</taxon>
        <taxon>Bacillati</taxon>
        <taxon>Bacillota</taxon>
        <taxon>Bacilli</taxon>
        <taxon>Bacillales</taxon>
        <taxon>Bacillaceae</taxon>
        <taxon>Peribacillus</taxon>
    </lineage>
</organism>
<evidence type="ECO:0000256" key="1">
    <source>
        <dbReference type="ARBA" id="ARBA00004635"/>
    </source>
</evidence>
<evidence type="ECO:0000313" key="11">
    <source>
        <dbReference type="Proteomes" id="UP000266016"/>
    </source>
</evidence>
<keyword evidence="3" id="KW-0309">Germination</keyword>
<evidence type="ECO:0000256" key="5">
    <source>
        <dbReference type="ARBA" id="ARBA00023136"/>
    </source>
</evidence>
<comment type="caution">
    <text evidence="10">The sequence shown here is derived from an EMBL/GenBank/DDBJ whole genome shotgun (WGS) entry which is preliminary data.</text>
</comment>
<sequence length="407" mass="45825">MVSQNKYRAKRIFLLICLLPLLTGCWDSREIEQRATVLAIGIDKAGPGAEEREAEVSHEKGDISIPEENMIEITVQIAIPGRIPLGPQVGAGEKKPVLVVHVVGHTIEDAIYNLQQEIADEIFLGHLRLIVLSEEVAKEGVKRFNDYLRRNPEIRRTASMVVSKEKASKYMEASPELERVPSLYLAEMVDSLVDLGKFPESFIGKFWSIFSSEGQDGYLPYFHIKGKKTIQINGLAYFHGDKMVGKTNPQEIGSFMAGIGAEKGGYPIFTDIPGNKKEIALVQAVKRKTRIKASLKNGKPHVLVKVRYEAKVSEKESPNVKIKKEEDIRALERGFSNAGQRSLSDLIAKTQKAKSDIFGFGEYFRAQFPEYWKQNVETEEGWGNIYENLSYDVEVDTYIRHSGMKDK</sequence>
<evidence type="ECO:0000256" key="4">
    <source>
        <dbReference type="ARBA" id="ARBA00022729"/>
    </source>
</evidence>
<keyword evidence="5" id="KW-0472">Membrane</keyword>
<name>A0A398B1H9_9BACI</name>
<dbReference type="Pfam" id="PF25198">
    <property type="entry name" value="Spore_GerAC_N"/>
    <property type="match status" value="1"/>
</dbReference>
<dbReference type="PANTHER" id="PTHR35789">
    <property type="entry name" value="SPORE GERMINATION PROTEIN B3"/>
    <property type="match status" value="1"/>
</dbReference>
<evidence type="ECO:0000256" key="3">
    <source>
        <dbReference type="ARBA" id="ARBA00022544"/>
    </source>
</evidence>
<evidence type="ECO:0000256" key="7">
    <source>
        <dbReference type="ARBA" id="ARBA00023288"/>
    </source>
</evidence>
<feature type="domain" description="Spore germination protein N-terminal" evidence="9">
    <location>
        <begin position="27"/>
        <end position="224"/>
    </location>
</feature>
<dbReference type="InterPro" id="IPR046953">
    <property type="entry name" value="Spore_GerAC-like_C"/>
</dbReference>
<dbReference type="NCBIfam" id="TIGR02887">
    <property type="entry name" value="spore_ger_x_C"/>
    <property type="match status" value="1"/>
</dbReference>
<evidence type="ECO:0000256" key="2">
    <source>
        <dbReference type="ARBA" id="ARBA00007886"/>
    </source>
</evidence>
<reference evidence="10 11" key="1">
    <citation type="submission" date="2018-08" db="EMBL/GenBank/DDBJ databases">
        <title>Bacillus jemisoniae sp. nov., Bacillus chryseoplanitiae sp. nov., Bacillus resnikiae sp. nov., and Bacillus frankliniae sp. nov., isolated from Viking spacecraft and associated surfaces.</title>
        <authorList>
            <person name="Seuylemezian A."/>
            <person name="Vaishampayan P."/>
        </authorList>
    </citation>
    <scope>NUCLEOTIDE SEQUENCE [LARGE SCALE GENOMIC DNA]</scope>
    <source>
        <strain evidence="10 11">MA001</strain>
    </source>
</reference>
<dbReference type="InterPro" id="IPR008844">
    <property type="entry name" value="Spore_GerAC-like"/>
</dbReference>
<accession>A0A398B1H9</accession>
<evidence type="ECO:0000313" key="10">
    <source>
        <dbReference type="EMBL" id="RID83697.1"/>
    </source>
</evidence>
<protein>
    <submittedName>
        <fullName evidence="10">Ger(X)C family spore germination protein</fullName>
    </submittedName>
</protein>
<proteinExistence type="inferred from homology"/>
<dbReference type="EMBL" id="QWVS01000032">
    <property type="protein sequence ID" value="RID83697.1"/>
    <property type="molecule type" value="Genomic_DNA"/>
</dbReference>
<dbReference type="InterPro" id="IPR038501">
    <property type="entry name" value="Spore_GerAC_C_sf"/>
</dbReference>
<feature type="domain" description="Spore germination GerAC-like C-terminal" evidence="8">
    <location>
        <begin position="233"/>
        <end position="403"/>
    </location>
</feature>
<dbReference type="PANTHER" id="PTHR35789:SF1">
    <property type="entry name" value="SPORE GERMINATION PROTEIN B3"/>
    <property type="match status" value="1"/>
</dbReference>
<dbReference type="AlphaFoldDB" id="A0A398B1H9"/>
<dbReference type="InterPro" id="IPR057336">
    <property type="entry name" value="GerAC_N"/>
</dbReference>
<keyword evidence="4" id="KW-0732">Signal</keyword>
<dbReference type="Proteomes" id="UP000266016">
    <property type="component" value="Unassembled WGS sequence"/>
</dbReference>
<gene>
    <name evidence="10" type="ORF">D1953_15470</name>
</gene>